<gene>
    <name evidence="3" type="ORF">OCTVUL_1B013018</name>
</gene>
<evidence type="ECO:0000256" key="1">
    <source>
        <dbReference type="SAM" id="MobiDB-lite"/>
    </source>
</evidence>
<keyword evidence="4" id="KW-1185">Reference proteome</keyword>
<name>A0AA36BUL0_OCTVU</name>
<feature type="transmembrane region" description="Helical" evidence="2">
    <location>
        <begin position="46"/>
        <end position="64"/>
    </location>
</feature>
<proteinExistence type="predicted"/>
<reference evidence="3" key="1">
    <citation type="submission" date="2023-08" db="EMBL/GenBank/DDBJ databases">
        <authorList>
            <person name="Alioto T."/>
            <person name="Alioto T."/>
            <person name="Gomez Garrido J."/>
        </authorList>
    </citation>
    <scope>NUCLEOTIDE SEQUENCE</scope>
</reference>
<protein>
    <submittedName>
        <fullName evidence="3">Xyloside xylosyltransferase 1-like</fullName>
    </submittedName>
</protein>
<dbReference type="AlphaFoldDB" id="A0AA36BUL0"/>
<dbReference type="Pfam" id="PF01501">
    <property type="entry name" value="Glyco_transf_8"/>
    <property type="match status" value="1"/>
</dbReference>
<dbReference type="InterPro" id="IPR042465">
    <property type="entry name" value="XXLT1"/>
</dbReference>
<keyword evidence="2" id="KW-0472">Membrane</keyword>
<evidence type="ECO:0000256" key="2">
    <source>
        <dbReference type="SAM" id="Phobius"/>
    </source>
</evidence>
<dbReference type="Gene3D" id="3.90.550.10">
    <property type="entry name" value="Spore Coat Polysaccharide Biosynthesis Protein SpsA, Chain A"/>
    <property type="match status" value="1"/>
</dbReference>
<dbReference type="PANTHER" id="PTHR46612">
    <property type="entry name" value="XYLOSIDE XYLOSYLTRANSFERASE 1"/>
    <property type="match status" value="1"/>
</dbReference>
<organism evidence="3 4">
    <name type="scientific">Octopus vulgaris</name>
    <name type="common">Common octopus</name>
    <dbReference type="NCBI Taxonomy" id="6645"/>
    <lineage>
        <taxon>Eukaryota</taxon>
        <taxon>Metazoa</taxon>
        <taxon>Spiralia</taxon>
        <taxon>Lophotrochozoa</taxon>
        <taxon>Mollusca</taxon>
        <taxon>Cephalopoda</taxon>
        <taxon>Coleoidea</taxon>
        <taxon>Octopodiformes</taxon>
        <taxon>Octopoda</taxon>
        <taxon>Incirrata</taxon>
        <taxon>Octopodidae</taxon>
        <taxon>Octopus</taxon>
    </lineage>
</organism>
<dbReference type="EMBL" id="OX597838">
    <property type="protein sequence ID" value="CAI9740890.1"/>
    <property type="molecule type" value="Genomic_DNA"/>
</dbReference>
<keyword evidence="2" id="KW-1133">Transmembrane helix</keyword>
<evidence type="ECO:0000313" key="4">
    <source>
        <dbReference type="Proteomes" id="UP001162480"/>
    </source>
</evidence>
<dbReference type="GO" id="GO:0005789">
    <property type="term" value="C:endoplasmic reticulum membrane"/>
    <property type="evidence" value="ECO:0007669"/>
    <property type="project" value="TreeGrafter"/>
</dbReference>
<dbReference type="Proteomes" id="UP001162480">
    <property type="component" value="Chromosome 25"/>
</dbReference>
<dbReference type="InterPro" id="IPR029044">
    <property type="entry name" value="Nucleotide-diphossugar_trans"/>
</dbReference>
<accession>A0AA36BUL0</accession>
<dbReference type="PANTHER" id="PTHR46612:SF1">
    <property type="entry name" value="XYLOSIDE XYLOSYLTRANSFERASE 1"/>
    <property type="match status" value="1"/>
</dbReference>
<sequence>MAERRRAAPVSDNEVSPESLRTYKSKRHANNTKEKSFFDTHLKRKFLLGVLIVSLLLFFCFALWNTFFSDFDQDSDGVKRSPGSHSQPLNYRTGSGNLKGFRDIKDQINIVLTFTNIEKNPRLREKLKICVDSILKHTSSKLVIFLIGDRFSQIVAGEIIDGAALAANSRIRYQLISVDIESLTRTLNGILGNIRSHFISKPGDYYSDDLFFVSMAMHRVMPTLLHKVIMMDIDTKLQADVAQLFGHFDHFAKDHVIGIAHELQPVYRHILHHYRNENPATHVGGPPPDGFPGFNSGVMLIDLDRLRESTLYNSLLQPEIIKNLTEKYKFKGHLGDQDFYTLVALEHPQLFYVLPCTWNRQLCQWWRDKGYENIFDNYYHCEGNINLYHGNCDTVIPE</sequence>
<keyword evidence="2" id="KW-0812">Transmembrane</keyword>
<feature type="region of interest" description="Disordered" evidence="1">
    <location>
        <begin position="1"/>
        <end position="26"/>
    </location>
</feature>
<dbReference type="InterPro" id="IPR002495">
    <property type="entry name" value="Glyco_trans_8"/>
</dbReference>
<dbReference type="SUPFAM" id="SSF53448">
    <property type="entry name" value="Nucleotide-diphospho-sugar transferases"/>
    <property type="match status" value="1"/>
</dbReference>
<dbReference type="GO" id="GO:0016266">
    <property type="term" value="P:protein O-linked glycosylation via N-acetyl-galactosamine"/>
    <property type="evidence" value="ECO:0007669"/>
    <property type="project" value="TreeGrafter"/>
</dbReference>
<dbReference type="GO" id="GO:0140560">
    <property type="term" value="F:xylosyl alpha-1,3-xylosyltransferase activity"/>
    <property type="evidence" value="ECO:0007669"/>
    <property type="project" value="TreeGrafter"/>
</dbReference>
<evidence type="ECO:0000313" key="3">
    <source>
        <dbReference type="EMBL" id="CAI9740890.1"/>
    </source>
</evidence>